<dbReference type="Pfam" id="PF02481">
    <property type="entry name" value="DNA_processg_A"/>
    <property type="match status" value="1"/>
</dbReference>
<dbReference type="RefSeq" id="WP_153281537.1">
    <property type="nucleotide sequence ID" value="NZ_CP045644.1"/>
</dbReference>
<dbReference type="GO" id="GO:0009294">
    <property type="term" value="P:DNA-mediated transformation"/>
    <property type="evidence" value="ECO:0007669"/>
    <property type="project" value="InterPro"/>
</dbReference>
<evidence type="ECO:0000313" key="5">
    <source>
        <dbReference type="Proteomes" id="UP000326780"/>
    </source>
</evidence>
<feature type="domain" description="Smf/DprA SLOG" evidence="2">
    <location>
        <begin position="89"/>
        <end position="305"/>
    </location>
</feature>
<dbReference type="Pfam" id="PF17782">
    <property type="entry name" value="WHD_DprA"/>
    <property type="match status" value="1"/>
</dbReference>
<protein>
    <submittedName>
        <fullName evidence="4">DNA-protecting protein DprA</fullName>
    </submittedName>
</protein>
<dbReference type="Gene3D" id="1.10.10.10">
    <property type="entry name" value="Winged helix-like DNA-binding domain superfamily/Winged helix DNA-binding domain"/>
    <property type="match status" value="1"/>
</dbReference>
<evidence type="ECO:0000256" key="1">
    <source>
        <dbReference type="ARBA" id="ARBA00006525"/>
    </source>
</evidence>
<dbReference type="SUPFAM" id="SSF102405">
    <property type="entry name" value="MCP/YpsA-like"/>
    <property type="match status" value="1"/>
</dbReference>
<dbReference type="Gene3D" id="3.40.50.450">
    <property type="match status" value="1"/>
</dbReference>
<gene>
    <name evidence="4" type="primary">dprA</name>
    <name evidence="4" type="ORF">GFK26_08060</name>
</gene>
<dbReference type="Proteomes" id="UP000326780">
    <property type="component" value="Chromosome"/>
</dbReference>
<proteinExistence type="inferred from homology"/>
<evidence type="ECO:0000259" key="3">
    <source>
        <dbReference type="Pfam" id="PF17782"/>
    </source>
</evidence>
<dbReference type="InterPro" id="IPR036388">
    <property type="entry name" value="WH-like_DNA-bd_sf"/>
</dbReference>
<dbReference type="AlphaFoldDB" id="A0A5Q0M006"/>
<feature type="domain" description="DprA winged helix" evidence="3">
    <location>
        <begin position="316"/>
        <end position="372"/>
    </location>
</feature>
<dbReference type="PANTHER" id="PTHR43022">
    <property type="entry name" value="PROTEIN SMF"/>
    <property type="match status" value="1"/>
</dbReference>
<dbReference type="PANTHER" id="PTHR43022:SF1">
    <property type="entry name" value="PROTEIN SMF"/>
    <property type="match status" value="1"/>
</dbReference>
<organism evidence="4 5">
    <name type="scientific">Variovorax paradoxus</name>
    <dbReference type="NCBI Taxonomy" id="34073"/>
    <lineage>
        <taxon>Bacteria</taxon>
        <taxon>Pseudomonadati</taxon>
        <taxon>Pseudomonadota</taxon>
        <taxon>Betaproteobacteria</taxon>
        <taxon>Burkholderiales</taxon>
        <taxon>Comamonadaceae</taxon>
        <taxon>Variovorax</taxon>
    </lineage>
</organism>
<reference evidence="4 5" key="1">
    <citation type="submission" date="2019-10" db="EMBL/GenBank/DDBJ databases">
        <title>Complete genome sequence of Variovorax paradoxus 5C-2.</title>
        <authorList>
            <person name="Gogoleva N.E."/>
            <person name="Balkin A.S."/>
        </authorList>
    </citation>
    <scope>NUCLEOTIDE SEQUENCE [LARGE SCALE GENOMIC DNA]</scope>
    <source>
        <strain evidence="4 5">5C-2</strain>
    </source>
</reference>
<evidence type="ECO:0000259" key="2">
    <source>
        <dbReference type="Pfam" id="PF02481"/>
    </source>
</evidence>
<comment type="similarity">
    <text evidence="1">Belongs to the DprA/Smf family.</text>
</comment>
<dbReference type="InterPro" id="IPR003488">
    <property type="entry name" value="DprA"/>
</dbReference>
<dbReference type="NCBIfam" id="TIGR00732">
    <property type="entry name" value="dprA"/>
    <property type="match status" value="1"/>
</dbReference>
<name>A0A5Q0M006_VARPD</name>
<evidence type="ECO:0000313" key="4">
    <source>
        <dbReference type="EMBL" id="QFZ82719.1"/>
    </source>
</evidence>
<sequence>MERAELAGWLRLSLTPGVGDGAARRLLAAFGLPEAIFAQPEATLGEVVSNAQAAALKQLPSGLQAQVDQTWQWLHPADDPTGGAVTRRVVTLGDAGYPGSLLEMVDPPLMLYVLGAPAFDLTQLGRSLAVVGSRNPTPQGASHARAFARALGEAGLPVVSGLALGIDGAAHLGALDAAGDAPVLATVAVVGTGLDRVYPARHRDLAHRITLQGLIVSELPLGTPPLTQNFPKRNRLIAGLARGTLVVEAALASGSLITARLTSEQGKEVFAIPGSIHSPQSRGCHALIRQGAKLVESVNDILEELPPLTPPARTVASDTPSSAPEHPLLDALGFDPVSLDALSARTGWSAAMLQAKMLELELDGHVARLPGGLFQRAAVG</sequence>
<dbReference type="EMBL" id="CP045644">
    <property type="protein sequence ID" value="QFZ82719.1"/>
    <property type="molecule type" value="Genomic_DNA"/>
</dbReference>
<dbReference type="InterPro" id="IPR057666">
    <property type="entry name" value="DrpA_SLOG"/>
</dbReference>
<accession>A0A5Q0M006</accession>
<dbReference type="InterPro" id="IPR041614">
    <property type="entry name" value="DprA_WH"/>
</dbReference>